<comment type="function">
    <text evidence="3">Pole-localizer protein involved in the regulation of several cellular processes.</text>
</comment>
<dbReference type="HAMAP" id="MF_00683">
    <property type="entry name" value="UPF0265"/>
    <property type="match status" value="1"/>
</dbReference>
<evidence type="ECO:0000256" key="2">
    <source>
        <dbReference type="ARBA" id="ARBA00023054"/>
    </source>
</evidence>
<keyword evidence="2 3" id="KW-0175">Coiled coil</keyword>
<dbReference type="EMBL" id="CP040817">
    <property type="protein sequence ID" value="QYM91183.1"/>
    <property type="molecule type" value="Genomic_DNA"/>
</dbReference>
<dbReference type="NCBIfam" id="NF040881">
    <property type="entry name" value="PTS_reg_TmaR"/>
    <property type="match status" value="1"/>
</dbReference>
<dbReference type="NCBIfam" id="NF003844">
    <property type="entry name" value="PRK05423.1"/>
    <property type="match status" value="1"/>
</dbReference>
<dbReference type="Proteomes" id="UP000500801">
    <property type="component" value="Chromosome"/>
</dbReference>
<reference evidence="5 7" key="2">
    <citation type="submission" date="2019-06" db="EMBL/GenBank/DDBJ databases">
        <title>Complete genome of Dickeya zeae PL65.</title>
        <authorList>
            <person name="Boluk G."/>
            <person name="Arif M."/>
        </authorList>
    </citation>
    <scope>NUCLEOTIDE SEQUENCE [LARGE SCALE GENOMIC DNA]</scope>
    <source>
        <strain evidence="5 7">PL65</strain>
    </source>
</reference>
<keyword evidence="7" id="KW-1185">Reference proteome</keyword>
<dbReference type="EMBL" id="CP033622">
    <property type="protein sequence ID" value="QIZ51361.1"/>
    <property type="molecule type" value="Genomic_DNA"/>
</dbReference>
<name>A0A2K9QFA9_9GAMM</name>
<evidence type="ECO:0000313" key="4">
    <source>
        <dbReference type="EMBL" id="QIZ51361.1"/>
    </source>
</evidence>
<feature type="coiled-coil region" evidence="3">
    <location>
        <begin position="71"/>
        <end position="105"/>
    </location>
</feature>
<evidence type="ECO:0000256" key="1">
    <source>
        <dbReference type="ARBA" id="ARBA00022490"/>
    </source>
</evidence>
<comment type="subcellular location">
    <subcellularLocation>
        <location evidence="3">Cytoplasm</location>
    </subcellularLocation>
</comment>
<comment type="similarity">
    <text evidence="3">Belongs to the pole-localizer TmaR family.</text>
</comment>
<gene>
    <name evidence="3" type="primary">tmaR</name>
    <name evidence="4" type="ORF">DWG24_11580</name>
    <name evidence="5" type="ORF">FGI21_04475</name>
</gene>
<dbReference type="RefSeq" id="WP_012884919.1">
    <property type="nucleotide sequence ID" value="NZ_CP025799.1"/>
</dbReference>
<keyword evidence="1 3" id="KW-0963">Cytoplasm</keyword>
<dbReference type="AlphaFoldDB" id="A0A2K9QFA9"/>
<dbReference type="Pfam" id="PF04363">
    <property type="entry name" value="DUF496"/>
    <property type="match status" value="1"/>
</dbReference>
<dbReference type="PANTHER" id="PTHR39591">
    <property type="entry name" value="UPF0265 PROTEIN YEEX"/>
    <property type="match status" value="1"/>
</dbReference>
<evidence type="ECO:0000313" key="5">
    <source>
        <dbReference type="EMBL" id="QYM91183.1"/>
    </source>
</evidence>
<evidence type="ECO:0000256" key="3">
    <source>
        <dbReference type="HAMAP-Rule" id="MF_00683"/>
    </source>
</evidence>
<dbReference type="PIRSF" id="PIRSF028773">
    <property type="entry name" value="UCP028773"/>
    <property type="match status" value="1"/>
</dbReference>
<dbReference type="GeneID" id="60868206"/>
<dbReference type="Proteomes" id="UP000824976">
    <property type="component" value="Chromosome"/>
</dbReference>
<dbReference type="InterPro" id="IPR053375">
    <property type="entry name" value="UPF0265"/>
</dbReference>
<dbReference type="InterPro" id="IPR007458">
    <property type="entry name" value="DUF496"/>
</dbReference>
<dbReference type="GO" id="GO:0032880">
    <property type="term" value="P:regulation of protein localization"/>
    <property type="evidence" value="ECO:0007669"/>
    <property type="project" value="UniProtKB-UniRule"/>
</dbReference>
<protein>
    <recommendedName>
        <fullName evidence="3">Pole-localizer protein TmaR</fullName>
    </recommendedName>
</protein>
<sequence>MDKGNTKPCFQDVLEFVRMFRRKNKLQREIADNEKKIRDNQKRVLLLDNLSEYIKPGMSIEDIQNIIANMRSDYEDRVDEYIIKNAELSKERRELSRKIKEMGEIKPPVEAK</sequence>
<accession>A0A2K9QFA9</accession>
<dbReference type="PANTHER" id="PTHR39591:SF1">
    <property type="entry name" value="UPF0265 PROTEIN YEEX"/>
    <property type="match status" value="1"/>
</dbReference>
<organism evidence="4 6">
    <name type="scientific">Dickeya zeae</name>
    <dbReference type="NCBI Taxonomy" id="204042"/>
    <lineage>
        <taxon>Bacteria</taxon>
        <taxon>Pseudomonadati</taxon>
        <taxon>Pseudomonadota</taxon>
        <taxon>Gammaproteobacteria</taxon>
        <taxon>Enterobacterales</taxon>
        <taxon>Pectobacteriaceae</taxon>
        <taxon>Dickeya</taxon>
    </lineage>
</organism>
<dbReference type="GO" id="GO:0005829">
    <property type="term" value="C:cytosol"/>
    <property type="evidence" value="ECO:0007669"/>
    <property type="project" value="TreeGrafter"/>
</dbReference>
<evidence type="ECO:0000313" key="7">
    <source>
        <dbReference type="Proteomes" id="UP000824976"/>
    </source>
</evidence>
<evidence type="ECO:0000313" key="6">
    <source>
        <dbReference type="Proteomes" id="UP000500801"/>
    </source>
</evidence>
<reference evidence="4 6" key="1">
    <citation type="submission" date="2018-11" db="EMBL/GenBank/DDBJ databases">
        <title>Complete genome sequence of Dickeya zeae strain CE1 infecting Canna edulis Ker-Gawl. in China.</title>
        <authorList>
            <person name="Zhang J."/>
            <person name="Lin B."/>
            <person name="Shen H."/>
            <person name="Jiang S."/>
            <person name="Pu X."/>
            <person name="Sun D."/>
        </authorList>
    </citation>
    <scope>NUCLEOTIDE SEQUENCE [LARGE SCALE GENOMIC DNA]</scope>
    <source>
        <strain evidence="4 6">CE1</strain>
    </source>
</reference>
<proteinExistence type="inferred from homology"/>